<dbReference type="Proteomes" id="UP000646548">
    <property type="component" value="Unassembled WGS sequence"/>
</dbReference>
<gene>
    <name evidence="2" type="ORF">FQA47_021369</name>
</gene>
<evidence type="ECO:0000256" key="1">
    <source>
        <dbReference type="SAM" id="MobiDB-lite"/>
    </source>
</evidence>
<sequence length="170" mass="18722">MDTYGGESLRRATNEAGHHDCIIFISGAWQSSTSTGGGRRLPRSELELQPALQQIVPPVRWKLNRRSAEGMGGRAARRTAEQSRAEVCGRGKLGRGAFSSCCLSRTPSLRAHPLFMARRHAQAPEINTCPHRILALRLPSRKNFGPTDIPSVHANPADLRPVPFSQHSKR</sequence>
<name>A0A834FFT2_ORYME</name>
<dbReference type="AlphaFoldDB" id="A0A834FFT2"/>
<accession>A0A834FFT2</accession>
<feature type="region of interest" description="Disordered" evidence="1">
    <location>
        <begin position="147"/>
        <end position="170"/>
    </location>
</feature>
<reference evidence="2" key="1">
    <citation type="journal article" name="BMC Genomics">
        <title>Long-read sequencing and de novo genome assembly of marine medaka (Oryzias melastigma).</title>
        <authorList>
            <person name="Liang P."/>
            <person name="Saqib H.S.A."/>
            <person name="Ni X."/>
            <person name="Shen Y."/>
        </authorList>
    </citation>
    <scope>NUCLEOTIDE SEQUENCE</scope>
    <source>
        <strain evidence="2">Bigg-433</strain>
    </source>
</reference>
<comment type="caution">
    <text evidence="2">The sequence shown here is derived from an EMBL/GenBank/DDBJ whole genome shotgun (WGS) entry which is preliminary data.</text>
</comment>
<evidence type="ECO:0000313" key="2">
    <source>
        <dbReference type="EMBL" id="KAF6733371.1"/>
    </source>
</evidence>
<organism evidence="2 3">
    <name type="scientific">Oryzias melastigma</name>
    <name type="common">Marine medaka</name>
    <dbReference type="NCBI Taxonomy" id="30732"/>
    <lineage>
        <taxon>Eukaryota</taxon>
        <taxon>Metazoa</taxon>
        <taxon>Chordata</taxon>
        <taxon>Craniata</taxon>
        <taxon>Vertebrata</taxon>
        <taxon>Euteleostomi</taxon>
        <taxon>Actinopterygii</taxon>
        <taxon>Neopterygii</taxon>
        <taxon>Teleostei</taxon>
        <taxon>Neoteleostei</taxon>
        <taxon>Acanthomorphata</taxon>
        <taxon>Ovalentaria</taxon>
        <taxon>Atherinomorphae</taxon>
        <taxon>Beloniformes</taxon>
        <taxon>Adrianichthyidae</taxon>
        <taxon>Oryziinae</taxon>
        <taxon>Oryzias</taxon>
    </lineage>
</organism>
<proteinExistence type="predicted"/>
<dbReference type="EMBL" id="WKFB01000162">
    <property type="protein sequence ID" value="KAF6733371.1"/>
    <property type="molecule type" value="Genomic_DNA"/>
</dbReference>
<evidence type="ECO:0000313" key="3">
    <source>
        <dbReference type="Proteomes" id="UP000646548"/>
    </source>
</evidence>
<protein>
    <submittedName>
        <fullName evidence="2">Uncharacterized protein</fullName>
    </submittedName>
</protein>